<accession>A0A369B390</accession>
<name>A0A369B390_9BACL</name>
<dbReference type="OrthoDB" id="2657532at2"/>
<evidence type="ECO:0000313" key="1">
    <source>
        <dbReference type="EMBL" id="RCX14926.1"/>
    </source>
</evidence>
<gene>
    <name evidence="1" type="ORF">DFP94_11665</name>
</gene>
<keyword evidence="2" id="KW-1185">Reference proteome</keyword>
<organism evidence="1 2">
    <name type="scientific">Fontibacillus phaseoli</name>
    <dbReference type="NCBI Taxonomy" id="1416533"/>
    <lineage>
        <taxon>Bacteria</taxon>
        <taxon>Bacillati</taxon>
        <taxon>Bacillota</taxon>
        <taxon>Bacilli</taxon>
        <taxon>Bacillales</taxon>
        <taxon>Paenibacillaceae</taxon>
        <taxon>Fontibacillus</taxon>
    </lineage>
</organism>
<evidence type="ECO:0000313" key="2">
    <source>
        <dbReference type="Proteomes" id="UP000253090"/>
    </source>
</evidence>
<comment type="caution">
    <text evidence="1">The sequence shown here is derived from an EMBL/GenBank/DDBJ whole genome shotgun (WGS) entry which is preliminary data.</text>
</comment>
<protein>
    <submittedName>
        <fullName evidence="1">Uncharacterized protein</fullName>
    </submittedName>
</protein>
<reference evidence="1 2" key="1">
    <citation type="submission" date="2018-07" db="EMBL/GenBank/DDBJ databases">
        <title>Genomic Encyclopedia of Type Strains, Phase III (KMG-III): the genomes of soil and plant-associated and newly described type strains.</title>
        <authorList>
            <person name="Whitman W."/>
        </authorList>
    </citation>
    <scope>NUCLEOTIDE SEQUENCE [LARGE SCALE GENOMIC DNA]</scope>
    <source>
        <strain evidence="1 2">CECT 8333</strain>
    </source>
</reference>
<proteinExistence type="predicted"/>
<dbReference type="Proteomes" id="UP000253090">
    <property type="component" value="Unassembled WGS sequence"/>
</dbReference>
<dbReference type="AlphaFoldDB" id="A0A369B390"/>
<dbReference type="RefSeq" id="WP_114498838.1">
    <property type="nucleotide sequence ID" value="NZ_QPJW01000016.1"/>
</dbReference>
<sequence length="149" mass="17373">MEQAKLPQPYALRMELIRSKGYSDLEVISFIERGNGEELKSHVDPELNWGDFLEYARENFRKLKTAILEGYQFNFITAGGIQNLLRIRFSLQLEQDYRFDGVTFEGLRLKSQDYQLLRSLVPEHWSFFDVRRDESAGDIGFGIKLQSGN</sequence>
<dbReference type="EMBL" id="QPJW01000016">
    <property type="protein sequence ID" value="RCX14926.1"/>
    <property type="molecule type" value="Genomic_DNA"/>
</dbReference>